<keyword evidence="2" id="KW-1185">Reference proteome</keyword>
<dbReference type="Proteomes" id="UP000003250">
    <property type="component" value="Unassembled WGS sequence"/>
</dbReference>
<dbReference type="AlphaFoldDB" id="H0HU23"/>
<protein>
    <submittedName>
        <fullName evidence="1">Uncharacterized protein</fullName>
    </submittedName>
</protein>
<name>H0HU23_9HYPH</name>
<organism evidence="1 2">
    <name type="scientific">Mesorhizobium alhagi CCNWXJ12-2</name>
    <dbReference type="NCBI Taxonomy" id="1107882"/>
    <lineage>
        <taxon>Bacteria</taxon>
        <taxon>Pseudomonadati</taxon>
        <taxon>Pseudomonadota</taxon>
        <taxon>Alphaproteobacteria</taxon>
        <taxon>Hyphomicrobiales</taxon>
        <taxon>Phyllobacteriaceae</taxon>
        <taxon>Allomesorhizobium</taxon>
    </lineage>
</organism>
<dbReference type="PATRIC" id="fig|1107882.3.peg.3584"/>
<sequence>MGAIRFGLRRAATVEETDNAVERLGGFSSDKGRAATKRH</sequence>
<dbReference type="EMBL" id="AHAM01000146">
    <property type="protein sequence ID" value="EHK55783.1"/>
    <property type="molecule type" value="Genomic_DNA"/>
</dbReference>
<evidence type="ECO:0000313" key="1">
    <source>
        <dbReference type="EMBL" id="EHK55783.1"/>
    </source>
</evidence>
<reference evidence="1 2" key="1">
    <citation type="journal article" date="2012" name="J. Bacteriol.">
        <title>Draft Genome Sequence of Mesorhizobium alhagi CCNWXJ12-2T, a Novel Salt-Resistant Species Isolated from the Desert of Northwestern China.</title>
        <authorList>
            <person name="Zhou M."/>
            <person name="Chen W."/>
            <person name="Chen H."/>
            <person name="Wei G."/>
        </authorList>
    </citation>
    <scope>NUCLEOTIDE SEQUENCE [LARGE SCALE GENOMIC DNA]</scope>
    <source>
        <strain evidence="1 2">CCNWXJ12-2</strain>
    </source>
</reference>
<gene>
    <name evidence="1" type="ORF">MAXJ12_18323</name>
</gene>
<proteinExistence type="predicted"/>
<evidence type="ECO:0000313" key="2">
    <source>
        <dbReference type="Proteomes" id="UP000003250"/>
    </source>
</evidence>
<accession>H0HU23</accession>